<keyword evidence="4 5" id="KW-0472">Membrane</keyword>
<comment type="subcellular location">
    <subcellularLocation>
        <location evidence="1">Membrane</location>
        <topology evidence="1">Multi-pass membrane protein</topology>
    </subcellularLocation>
</comment>
<name>X1SPN6_9ZZZZ</name>
<accession>X1SPN6</accession>
<organism evidence="7">
    <name type="scientific">marine sediment metagenome</name>
    <dbReference type="NCBI Taxonomy" id="412755"/>
    <lineage>
        <taxon>unclassified sequences</taxon>
        <taxon>metagenomes</taxon>
        <taxon>ecological metagenomes</taxon>
    </lineage>
</organism>
<dbReference type="Gene3D" id="1.10.3720.10">
    <property type="entry name" value="MetI-like"/>
    <property type="match status" value="1"/>
</dbReference>
<evidence type="ECO:0000256" key="5">
    <source>
        <dbReference type="SAM" id="Phobius"/>
    </source>
</evidence>
<feature type="domain" description="ABC transmembrane type-1" evidence="6">
    <location>
        <begin position="1"/>
        <end position="180"/>
    </location>
</feature>
<evidence type="ECO:0000259" key="6">
    <source>
        <dbReference type="PROSITE" id="PS50928"/>
    </source>
</evidence>
<dbReference type="InterPro" id="IPR000515">
    <property type="entry name" value="MetI-like"/>
</dbReference>
<dbReference type="InterPro" id="IPR035906">
    <property type="entry name" value="MetI-like_sf"/>
</dbReference>
<proteinExistence type="predicted"/>
<keyword evidence="3 5" id="KW-1133">Transmembrane helix</keyword>
<dbReference type="AlphaFoldDB" id="X1SPN6"/>
<dbReference type="PROSITE" id="PS50928">
    <property type="entry name" value="ABC_TM1"/>
    <property type="match status" value="1"/>
</dbReference>
<protein>
    <recommendedName>
        <fullName evidence="6">ABC transmembrane type-1 domain-containing protein</fullName>
    </recommendedName>
</protein>
<dbReference type="PANTHER" id="PTHR42729:SF1">
    <property type="entry name" value="OLIGO_DIPEPTIDE TRANSPORT, PERMEASE PROTEIN (DPPC-2)"/>
    <property type="match status" value="1"/>
</dbReference>
<evidence type="ECO:0000256" key="3">
    <source>
        <dbReference type="ARBA" id="ARBA00022989"/>
    </source>
</evidence>
<dbReference type="GO" id="GO:0055085">
    <property type="term" value="P:transmembrane transport"/>
    <property type="evidence" value="ECO:0007669"/>
    <property type="project" value="InterPro"/>
</dbReference>
<evidence type="ECO:0000256" key="4">
    <source>
        <dbReference type="ARBA" id="ARBA00023136"/>
    </source>
</evidence>
<comment type="caution">
    <text evidence="7">The sequence shown here is derived from an EMBL/GenBank/DDBJ whole genome shotgun (WGS) entry which is preliminary data.</text>
</comment>
<dbReference type="EMBL" id="BARW01024709">
    <property type="protein sequence ID" value="GAI95007.1"/>
    <property type="molecule type" value="Genomic_DNA"/>
</dbReference>
<feature type="non-terminal residue" evidence="7">
    <location>
        <position position="1"/>
    </location>
</feature>
<evidence type="ECO:0000256" key="2">
    <source>
        <dbReference type="ARBA" id="ARBA00022692"/>
    </source>
</evidence>
<feature type="transmembrane region" description="Helical" evidence="5">
    <location>
        <begin position="159"/>
        <end position="183"/>
    </location>
</feature>
<keyword evidence="2 5" id="KW-0812">Transmembrane</keyword>
<reference evidence="7" key="1">
    <citation type="journal article" date="2014" name="Front. Microbiol.">
        <title>High frequency of phylogenetically diverse reductive dehalogenase-homologous genes in deep subseafloor sedimentary metagenomes.</title>
        <authorList>
            <person name="Kawai M."/>
            <person name="Futagami T."/>
            <person name="Toyoda A."/>
            <person name="Takaki Y."/>
            <person name="Nishi S."/>
            <person name="Hori S."/>
            <person name="Arai W."/>
            <person name="Tsubouchi T."/>
            <person name="Morono Y."/>
            <person name="Uchiyama I."/>
            <person name="Ito T."/>
            <person name="Fujiyama A."/>
            <person name="Inagaki F."/>
            <person name="Takami H."/>
        </authorList>
    </citation>
    <scope>NUCLEOTIDE SEQUENCE</scope>
    <source>
        <strain evidence="7">Expedition CK06-06</strain>
    </source>
</reference>
<dbReference type="SUPFAM" id="SSF161098">
    <property type="entry name" value="MetI-like"/>
    <property type="match status" value="1"/>
</dbReference>
<feature type="transmembrane region" description="Helical" evidence="5">
    <location>
        <begin position="36"/>
        <end position="66"/>
    </location>
</feature>
<dbReference type="PANTHER" id="PTHR42729">
    <property type="entry name" value="OLIGO/DIPEPTIDE TRANSPORT, PERMEASE PROTEIN (DPPC-2)"/>
    <property type="match status" value="1"/>
</dbReference>
<evidence type="ECO:0000313" key="7">
    <source>
        <dbReference type="EMBL" id="GAI95007.1"/>
    </source>
</evidence>
<sequence>GIFIGTILGFVSAYYRGAVDTAIRGSVDVLLTVPSLLVMILVAVALKGGLTVDGMALVVSILAWVWPTRTIRAQVLTMRESGYIRVAQLSGMSSPEIIVKEMIPNLLPYLAASFVSAVAAAILASIGLEALGLGPMESPTLGMTIYWVLHYSALLHGMWWWWAPPIIIIVIIFVGLFLISTGLDELANPRVRRAV</sequence>
<dbReference type="GO" id="GO:0016020">
    <property type="term" value="C:membrane"/>
    <property type="evidence" value="ECO:0007669"/>
    <property type="project" value="UniProtKB-SubCell"/>
</dbReference>
<feature type="transmembrane region" description="Helical" evidence="5">
    <location>
        <begin position="106"/>
        <end position="128"/>
    </location>
</feature>
<gene>
    <name evidence="7" type="ORF">S12H4_40682</name>
</gene>
<evidence type="ECO:0000256" key="1">
    <source>
        <dbReference type="ARBA" id="ARBA00004141"/>
    </source>
</evidence>
<dbReference type="Pfam" id="PF00528">
    <property type="entry name" value="BPD_transp_1"/>
    <property type="match status" value="1"/>
</dbReference>
<dbReference type="CDD" id="cd06261">
    <property type="entry name" value="TM_PBP2"/>
    <property type="match status" value="1"/>
</dbReference>